<keyword evidence="3" id="KW-1185">Reference proteome</keyword>
<feature type="region of interest" description="Disordered" evidence="1">
    <location>
        <begin position="75"/>
        <end position="94"/>
    </location>
</feature>
<dbReference type="KEGG" id="vbh:CMV30_10190"/>
<dbReference type="Proteomes" id="UP000217265">
    <property type="component" value="Chromosome"/>
</dbReference>
<evidence type="ECO:0000256" key="1">
    <source>
        <dbReference type="SAM" id="MobiDB-lite"/>
    </source>
</evidence>
<protein>
    <submittedName>
        <fullName evidence="2">Uncharacterized protein</fullName>
    </submittedName>
</protein>
<evidence type="ECO:0000313" key="3">
    <source>
        <dbReference type="Proteomes" id="UP000217265"/>
    </source>
</evidence>
<reference evidence="2 3" key="1">
    <citation type="submission" date="2017-09" db="EMBL/GenBank/DDBJ databases">
        <title>Complete genome sequence of Verrucomicrobial strain HZ-65, isolated from freshwater.</title>
        <authorList>
            <person name="Choi A."/>
        </authorList>
    </citation>
    <scope>NUCLEOTIDE SEQUENCE [LARGE SCALE GENOMIC DNA]</scope>
    <source>
        <strain evidence="2 3">HZ-65</strain>
    </source>
</reference>
<dbReference type="RefSeq" id="WP_096055923.1">
    <property type="nucleotide sequence ID" value="NZ_CP023344.1"/>
</dbReference>
<sequence>MKSAYELAMERLAKSDPDAGKPLSAEKKARLADIDAVYKGKIAEREIFLKQQLDAALAGANYEEIQKISKQMASERARLEEERDDEKERVRREK</sequence>
<dbReference type="AlphaFoldDB" id="A0A290QIX1"/>
<organism evidence="2 3">
    <name type="scientific">Nibricoccus aquaticus</name>
    <dbReference type="NCBI Taxonomy" id="2576891"/>
    <lineage>
        <taxon>Bacteria</taxon>
        <taxon>Pseudomonadati</taxon>
        <taxon>Verrucomicrobiota</taxon>
        <taxon>Opitutia</taxon>
        <taxon>Opitutales</taxon>
        <taxon>Opitutaceae</taxon>
        <taxon>Nibricoccus</taxon>
    </lineage>
</organism>
<evidence type="ECO:0000313" key="2">
    <source>
        <dbReference type="EMBL" id="ATC64291.1"/>
    </source>
</evidence>
<dbReference type="OrthoDB" id="199546at2"/>
<proteinExistence type="predicted"/>
<dbReference type="EMBL" id="CP023344">
    <property type="protein sequence ID" value="ATC64291.1"/>
    <property type="molecule type" value="Genomic_DNA"/>
</dbReference>
<gene>
    <name evidence="2" type="ORF">CMV30_10190</name>
</gene>
<name>A0A290QIX1_9BACT</name>
<accession>A0A290QIX1</accession>